<proteinExistence type="inferred from homology"/>
<dbReference type="PANTHER" id="PTHR22576">
    <property type="entry name" value="MUCOSA ASSOCIATED LYMPHOID TISSUE LYMPHOMA TRANSLOCATION PROTEIN 1/PARACASPASE"/>
    <property type="match status" value="1"/>
</dbReference>
<dbReference type="EMBL" id="AJWK01014832">
    <property type="status" value="NOT_ANNOTATED_CDS"/>
    <property type="molecule type" value="Genomic_DNA"/>
</dbReference>
<dbReference type="SUPFAM" id="SSF52129">
    <property type="entry name" value="Caspase-like"/>
    <property type="match status" value="1"/>
</dbReference>
<keyword evidence="7" id="KW-1185">Reference proteome</keyword>
<dbReference type="Gene3D" id="3.40.50.1460">
    <property type="match status" value="1"/>
</dbReference>
<reference evidence="6" key="1">
    <citation type="submission" date="2020-05" db="UniProtKB">
        <authorList>
            <consortium name="EnsemblMetazoa"/>
        </authorList>
    </citation>
    <scope>IDENTIFICATION</scope>
    <source>
        <strain evidence="6">Jacobina</strain>
    </source>
</reference>
<feature type="region of interest" description="Disordered" evidence="3">
    <location>
        <begin position="1"/>
        <end position="74"/>
    </location>
</feature>
<dbReference type="AlphaFoldDB" id="A0A1B0CJQ0"/>
<organism evidence="6 7">
    <name type="scientific">Lutzomyia longipalpis</name>
    <name type="common">Sand fly</name>
    <dbReference type="NCBI Taxonomy" id="7200"/>
    <lineage>
        <taxon>Eukaryota</taxon>
        <taxon>Metazoa</taxon>
        <taxon>Ecdysozoa</taxon>
        <taxon>Arthropoda</taxon>
        <taxon>Hexapoda</taxon>
        <taxon>Insecta</taxon>
        <taxon>Pterygota</taxon>
        <taxon>Neoptera</taxon>
        <taxon>Endopterygota</taxon>
        <taxon>Diptera</taxon>
        <taxon>Nematocera</taxon>
        <taxon>Psychodoidea</taxon>
        <taxon>Psychodidae</taxon>
        <taxon>Lutzomyia</taxon>
        <taxon>Lutzomyia</taxon>
    </lineage>
</organism>
<dbReference type="PROSITE" id="PS50208">
    <property type="entry name" value="CASPASE_P20"/>
    <property type="match status" value="1"/>
</dbReference>
<dbReference type="InterPro" id="IPR001309">
    <property type="entry name" value="Pept_C14_p20"/>
</dbReference>
<dbReference type="InterPro" id="IPR011600">
    <property type="entry name" value="Pept_C14_caspase"/>
</dbReference>
<evidence type="ECO:0000256" key="2">
    <source>
        <dbReference type="RuleBase" id="RU003971"/>
    </source>
</evidence>
<dbReference type="InterPro" id="IPR052039">
    <property type="entry name" value="Caspase-related_regulators"/>
</dbReference>
<evidence type="ECO:0000313" key="7">
    <source>
        <dbReference type="Proteomes" id="UP000092461"/>
    </source>
</evidence>
<feature type="compositionally biased region" description="Low complexity" evidence="3">
    <location>
        <begin position="29"/>
        <end position="69"/>
    </location>
</feature>
<evidence type="ECO:0008006" key="8">
    <source>
        <dbReference type="Google" id="ProtNLM"/>
    </source>
</evidence>
<feature type="domain" description="Caspase family p10" evidence="4">
    <location>
        <begin position="371"/>
        <end position="456"/>
    </location>
</feature>
<protein>
    <recommendedName>
        <fullName evidence="8">Caspase</fullName>
    </recommendedName>
</protein>
<dbReference type="GO" id="GO:0006508">
    <property type="term" value="P:proteolysis"/>
    <property type="evidence" value="ECO:0007669"/>
    <property type="project" value="InterPro"/>
</dbReference>
<evidence type="ECO:0000259" key="4">
    <source>
        <dbReference type="PROSITE" id="PS50207"/>
    </source>
</evidence>
<dbReference type="PRINTS" id="PR00376">
    <property type="entry name" value="IL1BCENZYME"/>
</dbReference>
<dbReference type="PROSITE" id="PS50207">
    <property type="entry name" value="CASPASE_P10"/>
    <property type="match status" value="1"/>
</dbReference>
<dbReference type="Proteomes" id="UP000092461">
    <property type="component" value="Unassembled WGS sequence"/>
</dbReference>
<comment type="similarity">
    <text evidence="1 2">Belongs to the peptidase C14A family.</text>
</comment>
<dbReference type="EnsemblMetazoa" id="LLOJ004753-RA">
    <property type="protein sequence ID" value="LLOJ004753-PA"/>
    <property type="gene ID" value="LLOJ004753"/>
</dbReference>
<dbReference type="PANTHER" id="PTHR22576:SF41">
    <property type="entry name" value="CASPASE 14, APOPTOSIS-RELATED CYSTEINE PEPTIDASE"/>
    <property type="match status" value="1"/>
</dbReference>
<evidence type="ECO:0000256" key="1">
    <source>
        <dbReference type="ARBA" id="ARBA00010134"/>
    </source>
</evidence>
<dbReference type="Pfam" id="PF00656">
    <property type="entry name" value="Peptidase_C14"/>
    <property type="match status" value="1"/>
</dbReference>
<evidence type="ECO:0000259" key="5">
    <source>
        <dbReference type="PROSITE" id="PS50208"/>
    </source>
</evidence>
<dbReference type="VEuPathDB" id="VectorBase:LLONM1_004820"/>
<dbReference type="VEuPathDB" id="VectorBase:LLOJ004753"/>
<sequence length="457" mass="50261">MPLGNSGQRSAATRTTDFQRSQSLSARYTTTSNTAQSSSSRSYGNFGSLSQNKSYSTSSSSSTYKGFSSQKHEESVFTRNYANRSSINKPELSSISKEHLTDNMAFTNTEKGSFLERKQPFRTTLNTPLGSYTTSSALAARRNAPPLTGATFSGTSSLSMPGLEPPPIPIGYDAVGARSIPTSPPKTSNQSVPLVPLVGTAAQNTLNSKATLPITKPIAPANNKNVYDVKDRKGYAIIFNNEKFDGNTKDYRVGSRNDEKELQKTLGRFSIDVKVERDPSLGTIEKKVKEISKMDFRKKSCLFVCILSHGNQGQTIFAKDKPYNLDKDIIEPIIRNATLIGKPKIFIVQACKGSAPSIGYAMMDANPVQASSLTKPSEADILILYSSYEGRVSYRMAVGSIFIQKLCTFINTHYMTKSLEEIMKETRRDIIENSDPGLKQTPTMVSTLTKDFYFKTL</sequence>
<dbReference type="GO" id="GO:0004197">
    <property type="term" value="F:cysteine-type endopeptidase activity"/>
    <property type="evidence" value="ECO:0007669"/>
    <property type="project" value="InterPro"/>
</dbReference>
<dbReference type="InterPro" id="IPR002138">
    <property type="entry name" value="Pept_C14_p10"/>
</dbReference>
<name>A0A1B0CJQ0_LUTLO</name>
<evidence type="ECO:0000256" key="3">
    <source>
        <dbReference type="SAM" id="MobiDB-lite"/>
    </source>
</evidence>
<feature type="domain" description="Caspase family p20" evidence="5">
    <location>
        <begin position="232"/>
        <end position="355"/>
    </location>
</feature>
<dbReference type="InterPro" id="IPR015917">
    <property type="entry name" value="Pept_C14A"/>
</dbReference>
<evidence type="ECO:0000313" key="6">
    <source>
        <dbReference type="EnsemblMetazoa" id="LLOJ004753-PA"/>
    </source>
</evidence>
<dbReference type="InterPro" id="IPR029030">
    <property type="entry name" value="Caspase-like_dom_sf"/>
</dbReference>
<feature type="compositionally biased region" description="Polar residues" evidence="3">
    <location>
        <begin position="1"/>
        <end position="28"/>
    </location>
</feature>
<accession>A0A1B0CJQ0</accession>
<dbReference type="SMART" id="SM00115">
    <property type="entry name" value="CASc"/>
    <property type="match status" value="1"/>
</dbReference>